<evidence type="ECO:0000313" key="1">
    <source>
        <dbReference type="EMBL" id="EEA84712.1"/>
    </source>
</evidence>
<keyword evidence="2" id="KW-1185">Reference proteome</keyword>
<comment type="caution">
    <text evidence="1">The sequence shown here is derived from an EMBL/GenBank/DDBJ whole genome shotgun (WGS) entry which is preliminary data.</text>
</comment>
<dbReference type="EMBL" id="ABWP01000066">
    <property type="protein sequence ID" value="EEA84712.1"/>
    <property type="molecule type" value="Genomic_DNA"/>
</dbReference>
<dbReference type="Proteomes" id="UP000003178">
    <property type="component" value="Unassembled WGS sequence"/>
</dbReference>
<dbReference type="STRING" id="500633.CLOHIR_01672"/>
<reference evidence="1 2" key="1">
    <citation type="submission" date="2008-09" db="EMBL/GenBank/DDBJ databases">
        <authorList>
            <person name="Fulton L."/>
            <person name="Clifton S."/>
            <person name="Fulton B."/>
            <person name="Xu J."/>
            <person name="Minx P."/>
            <person name="Pepin K.H."/>
            <person name="Johnson M."/>
            <person name="Thiruvilangam P."/>
            <person name="Bhonagiri V."/>
            <person name="Nash W.E."/>
            <person name="Mardis E.R."/>
            <person name="Wilson R.K."/>
        </authorList>
    </citation>
    <scope>NUCLEOTIDE SEQUENCE [LARGE SCALE GENOMIC DNA]</scope>
    <source>
        <strain evidence="1 2">DSM 13275</strain>
    </source>
</reference>
<dbReference type="AlphaFoldDB" id="B6G0L6"/>
<organism evidence="1 2">
    <name type="scientific">Peptacetobacter hiranonis (strain DSM 13275 / JCM 10541 / KCTC 15199 / TO-931)</name>
    <name type="common">Clostridium hiranonis</name>
    <dbReference type="NCBI Taxonomy" id="500633"/>
    <lineage>
        <taxon>Bacteria</taxon>
        <taxon>Bacillati</taxon>
        <taxon>Bacillota</taxon>
        <taxon>Clostridia</taxon>
        <taxon>Peptostreptococcales</taxon>
        <taxon>Peptostreptococcaceae</taxon>
        <taxon>Peptacetobacter</taxon>
    </lineage>
</organism>
<gene>
    <name evidence="1" type="ORF">CLOHIR_01672</name>
</gene>
<accession>B6G0L6</accession>
<evidence type="ECO:0000313" key="2">
    <source>
        <dbReference type="Proteomes" id="UP000003178"/>
    </source>
</evidence>
<protein>
    <submittedName>
        <fullName evidence="1">Uncharacterized protein</fullName>
    </submittedName>
</protein>
<sequence>MLKDKNKVDNFKKIFYNELVFKNIQNTKAKIMHISNYSDIKMIKKYSFIVKNQ</sequence>
<proteinExistence type="predicted"/>
<dbReference type="HOGENOM" id="CLU_3060158_0_0_9"/>
<reference evidence="1 2" key="2">
    <citation type="submission" date="2008-10" db="EMBL/GenBank/DDBJ databases">
        <title>Draft genome sequence of Clostridium hiranonis (DSM 13275).</title>
        <authorList>
            <person name="Sudarsanam P."/>
            <person name="Ley R."/>
            <person name="Guruge J."/>
            <person name="Turnbaugh P.J."/>
            <person name="Mahowald M."/>
            <person name="Liep D."/>
            <person name="Gordon J."/>
        </authorList>
    </citation>
    <scope>NUCLEOTIDE SEQUENCE [LARGE SCALE GENOMIC DNA]</scope>
    <source>
        <strain evidence="1 2">DSM 13275</strain>
    </source>
</reference>
<name>B6G0L6_PEPHT</name>